<dbReference type="AlphaFoldDB" id="A0AA41Z168"/>
<dbReference type="Pfam" id="PF05721">
    <property type="entry name" value="PhyH"/>
    <property type="match status" value="1"/>
</dbReference>
<keyword evidence="2" id="KW-0223">Dioxygenase</keyword>
<dbReference type="SUPFAM" id="SSF51197">
    <property type="entry name" value="Clavaminate synthase-like"/>
    <property type="match status" value="1"/>
</dbReference>
<comment type="caution">
    <text evidence="2">The sequence shown here is derived from an EMBL/GenBank/DDBJ whole genome shotgun (WGS) entry which is preliminary data.</text>
</comment>
<dbReference type="InterPro" id="IPR008775">
    <property type="entry name" value="Phytyl_CoA_dOase-like"/>
</dbReference>
<comment type="cofactor">
    <cofactor evidence="1">
        <name>Fe(2+)</name>
        <dbReference type="ChEBI" id="CHEBI:29033"/>
    </cofactor>
</comment>
<dbReference type="EMBL" id="JAMOIM010000019">
    <property type="protein sequence ID" value="MCW6510933.1"/>
    <property type="molecule type" value="Genomic_DNA"/>
</dbReference>
<dbReference type="Gene3D" id="2.60.120.620">
    <property type="entry name" value="q2cbj1_9rhob like domain"/>
    <property type="match status" value="1"/>
</dbReference>
<gene>
    <name evidence="2" type="ORF">M8523_23290</name>
</gene>
<protein>
    <submittedName>
        <fullName evidence="2">Phytanoyl-CoA dioxygenase family protein</fullName>
    </submittedName>
</protein>
<keyword evidence="2" id="KW-0560">Oxidoreductase</keyword>
<dbReference type="GO" id="GO:0016706">
    <property type="term" value="F:2-oxoglutarate-dependent dioxygenase activity"/>
    <property type="evidence" value="ECO:0007669"/>
    <property type="project" value="UniProtKB-ARBA"/>
</dbReference>
<dbReference type="PANTHER" id="PTHR20883">
    <property type="entry name" value="PHYTANOYL-COA DIOXYGENASE DOMAIN CONTAINING 1"/>
    <property type="match status" value="1"/>
</dbReference>
<dbReference type="RefSeq" id="WP_282587305.1">
    <property type="nucleotide sequence ID" value="NZ_JAMOIM010000019.1"/>
</dbReference>
<sequence>MITMTRDETAAYARDGYVLRKGLLSQNEVTRFRDTAREQLEQENRKGAVMAKGDKEGKTTLLKMWTKAEDDQYGLLARDERMVDLAEDAVGKPVYLYSHKMTMKQPNEGGAWEWHQDFGYWYNYGCLAPEMMSIYVSLDKATKENGCLQLLKGSHKLGRLNHIRENDQTNVEQEHLEAAIKRFEHVYAEMEPGDALIFDGNLLHRSDANRSNTYRWGYICSYNAVDNAPFKRVREYGNYEPLEKVAAGSFTTKSLELA</sequence>
<dbReference type="PANTHER" id="PTHR20883:SF48">
    <property type="entry name" value="ECTOINE DIOXYGENASE"/>
    <property type="match status" value="1"/>
</dbReference>
<dbReference type="Proteomes" id="UP001165667">
    <property type="component" value="Unassembled WGS sequence"/>
</dbReference>
<evidence type="ECO:0000313" key="3">
    <source>
        <dbReference type="Proteomes" id="UP001165667"/>
    </source>
</evidence>
<keyword evidence="3" id="KW-1185">Reference proteome</keyword>
<reference evidence="2" key="1">
    <citation type="submission" date="2022-05" db="EMBL/GenBank/DDBJ databases">
        <authorList>
            <person name="Pankratov T."/>
        </authorList>
    </citation>
    <scope>NUCLEOTIDE SEQUENCE</scope>
    <source>
        <strain evidence="2">BP6-180914</strain>
    </source>
</reference>
<evidence type="ECO:0000256" key="1">
    <source>
        <dbReference type="ARBA" id="ARBA00001954"/>
    </source>
</evidence>
<organism evidence="2 3">
    <name type="scientific">Lichenifustis flavocetrariae</name>
    <dbReference type="NCBI Taxonomy" id="2949735"/>
    <lineage>
        <taxon>Bacteria</taxon>
        <taxon>Pseudomonadati</taxon>
        <taxon>Pseudomonadota</taxon>
        <taxon>Alphaproteobacteria</taxon>
        <taxon>Hyphomicrobiales</taxon>
        <taxon>Lichenihabitantaceae</taxon>
        <taxon>Lichenifustis</taxon>
    </lineage>
</organism>
<proteinExistence type="predicted"/>
<name>A0AA41Z168_9HYPH</name>
<accession>A0AA41Z168</accession>
<evidence type="ECO:0000313" key="2">
    <source>
        <dbReference type="EMBL" id="MCW6510933.1"/>
    </source>
</evidence>
<dbReference type="GO" id="GO:0005506">
    <property type="term" value="F:iron ion binding"/>
    <property type="evidence" value="ECO:0007669"/>
    <property type="project" value="UniProtKB-ARBA"/>
</dbReference>